<dbReference type="PANTHER" id="PTHR44874">
    <property type="entry name" value="TETRATRICOPEPTIDE REPEAT PROTEIN 34"/>
    <property type="match status" value="1"/>
</dbReference>
<dbReference type="PANTHER" id="PTHR44874:SF1">
    <property type="entry name" value="TETRATRICOPEPTIDE REPEAT PROTEIN 34"/>
    <property type="match status" value="1"/>
</dbReference>
<gene>
    <name evidence="2" type="primary">LOC100176663</name>
</gene>
<organism evidence="2">
    <name type="scientific">Phallusia mammillata</name>
    <dbReference type="NCBI Taxonomy" id="59560"/>
    <lineage>
        <taxon>Eukaryota</taxon>
        <taxon>Metazoa</taxon>
        <taxon>Chordata</taxon>
        <taxon>Tunicata</taxon>
        <taxon>Ascidiacea</taxon>
        <taxon>Phlebobranchia</taxon>
        <taxon>Ascidiidae</taxon>
        <taxon>Phallusia</taxon>
    </lineage>
</organism>
<evidence type="ECO:0000256" key="1">
    <source>
        <dbReference type="SAM" id="MobiDB-lite"/>
    </source>
</evidence>
<protein>
    <submittedName>
        <fullName evidence="2">Uncharacterized protein LOC100176663</fullName>
    </submittedName>
</protein>
<name>A0A6F9DGR7_9ASCI</name>
<reference evidence="2" key="1">
    <citation type="submission" date="2020-04" db="EMBL/GenBank/DDBJ databases">
        <authorList>
            <person name="Neveu A P."/>
        </authorList>
    </citation>
    <scope>NUCLEOTIDE SEQUENCE</scope>
    <source>
        <tissue evidence="2">Whole embryo</tissue>
    </source>
</reference>
<proteinExistence type="evidence at transcript level"/>
<dbReference type="AlphaFoldDB" id="A0A6F9DGR7"/>
<dbReference type="InterPro" id="IPR011990">
    <property type="entry name" value="TPR-like_helical_dom_sf"/>
</dbReference>
<dbReference type="InterPro" id="IPR042161">
    <property type="entry name" value="TTC34"/>
</dbReference>
<feature type="compositionally biased region" description="Basic and acidic residues" evidence="1">
    <location>
        <begin position="257"/>
        <end position="267"/>
    </location>
</feature>
<sequence length="667" mass="73827">MAHAMFHSGCTNDAETKLKKMLQENPQAVDVHVVKLHLGLMKIFTKRIDEGMTALIEVLSKKGERVVSSLLRDIPISERAHLADESHQFGIDVLQRSRDADAVKQAVGCFTIAILSCRGTDLVLEGLNGGTGVYRSYLARAECMAHTGDQRAAILDFSAAIEVNSSCVEGLCGRAFMRLALGDETDCVNDVTLASDIDLYTVVSQIHVLPQEARKLLLFWIDHRVVVLLLNYGYKATSGERISTGGSASTISMIDETAGKPGHDTSRRSSLSSIHPPSTASIREETQEELLRESNGSNTPRKDDVTPTANNVPGDVVATEGAVVAKSDLHKSESSTRDLKEALLSLDAAYDSQLKQRQQHRQMQNSRGSTATTVTSVSTYDDVISAMEKAEILHKAMVLGRLLISVDDTNVTWHGMYADILIVKGDFDEALRHLHVVMELNPNDVTAVARAGLINVKMNRYHVASTLLRSLCRVDRSGLVYVLKALDPTRRRKLADESLNHAEEFSREGKYSEARDAYSLSLLADASFKTDKLRKRSKCNAKVGDTAKAIVDITEVIKETTKRPLAIDYCSRASIYLMEGKEFQACRDYAAAIDIDRDQALTLVHVKPGRASLCEIFYRQAMESYERHNFQECHDLCEVALSVDDNDIPMRKLRARAKREISKCVVQ</sequence>
<dbReference type="Pfam" id="PF04733">
    <property type="entry name" value="Coatomer_E"/>
    <property type="match status" value="1"/>
</dbReference>
<evidence type="ECO:0000313" key="2">
    <source>
        <dbReference type="EMBL" id="CAB3261084.1"/>
    </source>
</evidence>
<feature type="compositionally biased region" description="Polar residues" evidence="1">
    <location>
        <begin position="268"/>
        <end position="281"/>
    </location>
</feature>
<dbReference type="InterPro" id="IPR019734">
    <property type="entry name" value="TPR_rpt"/>
</dbReference>
<feature type="compositionally biased region" description="Basic and acidic residues" evidence="1">
    <location>
        <begin position="282"/>
        <end position="292"/>
    </location>
</feature>
<dbReference type="SMART" id="SM00028">
    <property type="entry name" value="TPR"/>
    <property type="match status" value="5"/>
</dbReference>
<dbReference type="Gene3D" id="1.25.40.10">
    <property type="entry name" value="Tetratricopeptide repeat domain"/>
    <property type="match status" value="2"/>
</dbReference>
<feature type="region of interest" description="Disordered" evidence="1">
    <location>
        <begin position="254"/>
        <end position="315"/>
    </location>
</feature>
<accession>A0A6F9DGR7</accession>
<dbReference type="SUPFAM" id="SSF48452">
    <property type="entry name" value="TPR-like"/>
    <property type="match status" value="2"/>
</dbReference>
<dbReference type="EMBL" id="LR786467">
    <property type="protein sequence ID" value="CAB3261084.1"/>
    <property type="molecule type" value="mRNA"/>
</dbReference>